<dbReference type="PANTHER" id="PTHR48036">
    <property type="entry name" value="SPLICING FACTOR (PAD-1), PUTATIVE (AFU_ORTHOLOGUE AFUA_1G15810)-RELATED"/>
    <property type="match status" value="1"/>
</dbReference>
<organism evidence="7 8">
    <name type="scientific">Panagrellus redivivus</name>
    <name type="common">Microworm</name>
    <dbReference type="NCBI Taxonomy" id="6233"/>
    <lineage>
        <taxon>Eukaryota</taxon>
        <taxon>Metazoa</taxon>
        <taxon>Ecdysozoa</taxon>
        <taxon>Nematoda</taxon>
        <taxon>Chromadorea</taxon>
        <taxon>Rhabditida</taxon>
        <taxon>Tylenchina</taxon>
        <taxon>Panagrolaimomorpha</taxon>
        <taxon>Panagrolaimoidea</taxon>
        <taxon>Panagrolaimidae</taxon>
        <taxon>Panagrellus</taxon>
    </lineage>
</organism>
<name>A0A7E4V3K1_PANRE</name>
<dbReference type="SMART" id="SM00360">
    <property type="entry name" value="RRM"/>
    <property type="match status" value="3"/>
</dbReference>
<dbReference type="CDD" id="cd12283">
    <property type="entry name" value="RRM1_RBM39_like"/>
    <property type="match status" value="1"/>
</dbReference>
<dbReference type="GO" id="GO:0005634">
    <property type="term" value="C:nucleus"/>
    <property type="evidence" value="ECO:0007669"/>
    <property type="project" value="InterPro"/>
</dbReference>
<sequence>METRGRDWGDIGEKDKSDKTERSSRRDRDRDEDRSSRRSRRRSRTPERRSRRSRTPERRRRSRSRDHDRRRRSRSPYERRNRRRSPPPTWRRTTRLPGPERRDVMYFQPANEMPEGCNPNMTPEERDERTVFILQLARDTRPTDLEKFFGAVGNVRDVRIITDSRTGRSKGIAYVEFWEKESVSLALGLNKQRLLGAPLIIQHSGAERNRQAAQTLGGALGFSSSFNSTGPMNLIVENLHPDINNKMLLEIFDPFGKVTLCEVVKDKDRNSLGFAKLAFRNAEDAKKVLEQMNGYEIAGKPLRIKVEEKEEPPRKASPEPTSNNDRLANDEKMELGHSGRLHVMAKLAEGSGLAIPQATRDAIAVQPSSAPPYATQCFMLSNMFDPATETGPNWDEDVADDVIIECTAFGGVLHVHVDKASPNGCVYVKCPTVLVAHNCVSALHGRYFAGKLIEASYVPATSYHDMFPASRLATAPLQPRRQ</sequence>
<keyword evidence="3 4" id="KW-0694">RNA-binding</keyword>
<reference evidence="7" key="1">
    <citation type="journal article" date="2013" name="Genetics">
        <title>The draft genome and transcriptome of Panagrellus redivivus are shaped by the harsh demands of a free-living lifestyle.</title>
        <authorList>
            <person name="Srinivasan J."/>
            <person name="Dillman A.R."/>
            <person name="Macchietto M.G."/>
            <person name="Heikkinen L."/>
            <person name="Lakso M."/>
            <person name="Fracchia K.M."/>
            <person name="Antoshechkin I."/>
            <person name="Mortazavi A."/>
            <person name="Wong G."/>
            <person name="Sternberg P.W."/>
        </authorList>
    </citation>
    <scope>NUCLEOTIDE SEQUENCE [LARGE SCALE GENOMIC DNA]</scope>
    <source>
        <strain evidence="7">MT8872</strain>
    </source>
</reference>
<dbReference type="InterPro" id="IPR035979">
    <property type="entry name" value="RBD_domain_sf"/>
</dbReference>
<protein>
    <submittedName>
        <fullName evidence="8">RRM domain-containing protein</fullName>
    </submittedName>
</protein>
<dbReference type="GO" id="GO:0003723">
    <property type="term" value="F:RNA binding"/>
    <property type="evidence" value="ECO:0007669"/>
    <property type="project" value="UniProtKB-UniRule"/>
</dbReference>
<dbReference type="Gene3D" id="3.30.70.330">
    <property type="match status" value="3"/>
</dbReference>
<dbReference type="WBParaSite" id="Pan_g16058.t1">
    <property type="protein sequence ID" value="Pan_g16058.t1"/>
    <property type="gene ID" value="Pan_g16058"/>
</dbReference>
<dbReference type="InterPro" id="IPR029123">
    <property type="entry name" value="RBM39_linker"/>
</dbReference>
<evidence type="ECO:0000256" key="1">
    <source>
        <dbReference type="ARBA" id="ARBA00022553"/>
    </source>
</evidence>
<dbReference type="InterPro" id="IPR000504">
    <property type="entry name" value="RRM_dom"/>
</dbReference>
<keyword evidence="7" id="KW-1185">Reference proteome</keyword>
<evidence type="ECO:0000256" key="2">
    <source>
        <dbReference type="ARBA" id="ARBA00022737"/>
    </source>
</evidence>
<evidence type="ECO:0000313" key="7">
    <source>
        <dbReference type="Proteomes" id="UP000492821"/>
    </source>
</evidence>
<feature type="region of interest" description="Disordered" evidence="5">
    <location>
        <begin position="1"/>
        <end position="102"/>
    </location>
</feature>
<dbReference type="CDD" id="cd12285">
    <property type="entry name" value="RRM3_RBM39_like"/>
    <property type="match status" value="1"/>
</dbReference>
<evidence type="ECO:0000259" key="6">
    <source>
        <dbReference type="PROSITE" id="PS50102"/>
    </source>
</evidence>
<keyword evidence="1" id="KW-0597">Phosphoprotein</keyword>
<feature type="compositionally biased region" description="Basic and acidic residues" evidence="5">
    <location>
        <begin position="304"/>
        <end position="317"/>
    </location>
</feature>
<dbReference type="Pfam" id="PF00076">
    <property type="entry name" value="RRM_1"/>
    <property type="match status" value="2"/>
</dbReference>
<reference evidence="8" key="2">
    <citation type="submission" date="2020-10" db="UniProtKB">
        <authorList>
            <consortium name="WormBaseParasite"/>
        </authorList>
    </citation>
    <scope>IDENTIFICATION</scope>
</reference>
<dbReference type="NCBIfam" id="TIGR01622">
    <property type="entry name" value="SF-CC1"/>
    <property type="match status" value="1"/>
</dbReference>
<evidence type="ECO:0000256" key="5">
    <source>
        <dbReference type="SAM" id="MobiDB-lite"/>
    </source>
</evidence>
<evidence type="ECO:0000256" key="3">
    <source>
        <dbReference type="ARBA" id="ARBA00022884"/>
    </source>
</evidence>
<dbReference type="Proteomes" id="UP000492821">
    <property type="component" value="Unassembled WGS sequence"/>
</dbReference>
<proteinExistence type="predicted"/>
<evidence type="ECO:0000313" key="8">
    <source>
        <dbReference type="WBParaSite" id="Pan_g16058.t1"/>
    </source>
</evidence>
<keyword evidence="2" id="KW-0677">Repeat</keyword>
<dbReference type="PROSITE" id="PS50102">
    <property type="entry name" value="RRM"/>
    <property type="match status" value="2"/>
</dbReference>
<dbReference type="Pfam" id="PF15519">
    <property type="entry name" value="RBM39linker"/>
    <property type="match status" value="1"/>
</dbReference>
<evidence type="ECO:0000256" key="4">
    <source>
        <dbReference type="PROSITE-ProRule" id="PRU00176"/>
    </source>
</evidence>
<feature type="compositionally biased region" description="Basic residues" evidence="5">
    <location>
        <begin position="37"/>
        <end position="85"/>
    </location>
</feature>
<feature type="compositionally biased region" description="Basic and acidic residues" evidence="5">
    <location>
        <begin position="1"/>
        <end position="36"/>
    </location>
</feature>
<feature type="region of interest" description="Disordered" evidence="5">
    <location>
        <begin position="303"/>
        <end position="329"/>
    </location>
</feature>
<dbReference type="InterPro" id="IPR012677">
    <property type="entry name" value="Nucleotide-bd_a/b_plait_sf"/>
</dbReference>
<dbReference type="SUPFAM" id="SSF54928">
    <property type="entry name" value="RNA-binding domain, RBD"/>
    <property type="match status" value="2"/>
</dbReference>
<dbReference type="GO" id="GO:0006397">
    <property type="term" value="P:mRNA processing"/>
    <property type="evidence" value="ECO:0007669"/>
    <property type="project" value="InterPro"/>
</dbReference>
<dbReference type="InterPro" id="IPR006509">
    <property type="entry name" value="RBM39_SF"/>
</dbReference>
<feature type="domain" description="RRM" evidence="6">
    <location>
        <begin position="232"/>
        <end position="309"/>
    </location>
</feature>
<dbReference type="AlphaFoldDB" id="A0A7E4V3K1"/>
<accession>A0A7E4V3K1</accession>
<feature type="domain" description="RRM" evidence="6">
    <location>
        <begin position="129"/>
        <end position="206"/>
    </location>
</feature>